<sequence length="499" mass="55099">MEKPLLEIKNLSKSFGVTRALQDVSFSISKGTICGLVGENGSGKSTLSSIIAGMQGSDSGELILEERVFTPHNISDASSQGVSMVVQEKGTINKLTVAENIFIGKEEQFLVGNLISKKKMNEAADSVLKLIGAEEIKSEAMIDELNFEECKIVEIARAMENNPRLLIIDETTTAIAHKGRELLYKLIKEVKKNGQSVLFITHDLDELQMVSDEIVVLRDGCFIGKRVNQNLDVQELKAMMVGREVSDNFYRNDYSELEKLEPALCVENLTLDEKIQEITFTAHKGEILGLGGLSECGMHEIGKALFGLIKPITGKVTVADKNISVRNASQAKKLAIAYLSKNRDKDSVLLNTSVVDNIVLPSISSLSRAGLLSKRKEKNFAKKWANELEVKCKDVNQYVSELSGGNKQKVAIAKWLGKGSDIFIFDCPTRGIDIGVKESIYHLMEALRAQGKSIVMISEEMPELIGMSDRIIIIKDGRISGELKRSVDLVERDVIQYMI</sequence>
<dbReference type="InterPro" id="IPR027417">
    <property type="entry name" value="P-loop_NTPase"/>
</dbReference>
<dbReference type="InterPro" id="IPR003439">
    <property type="entry name" value="ABC_transporter-like_ATP-bd"/>
</dbReference>
<dbReference type="Pfam" id="PF00005">
    <property type="entry name" value="ABC_tran"/>
    <property type="match status" value="2"/>
</dbReference>
<dbReference type="CDD" id="cd03216">
    <property type="entry name" value="ABC_Carb_Monos_I"/>
    <property type="match status" value="1"/>
</dbReference>
<evidence type="ECO:0000256" key="3">
    <source>
        <dbReference type="ARBA" id="ARBA00022741"/>
    </source>
</evidence>
<gene>
    <name evidence="6" type="ORF">NK118_09695</name>
</gene>
<proteinExistence type="predicted"/>
<keyword evidence="3" id="KW-0547">Nucleotide-binding</keyword>
<feature type="domain" description="ABC transporter" evidence="5">
    <location>
        <begin position="255"/>
        <end position="499"/>
    </location>
</feature>
<dbReference type="EMBL" id="JAMZFV010000014">
    <property type="protein sequence ID" value="MCP1110522.1"/>
    <property type="molecule type" value="Genomic_DNA"/>
</dbReference>
<comment type="caution">
    <text evidence="6">The sequence shown here is derived from an EMBL/GenBank/DDBJ whole genome shotgun (WGS) entry which is preliminary data.</text>
</comment>
<keyword evidence="4 6" id="KW-0067">ATP-binding</keyword>
<dbReference type="SMART" id="SM00382">
    <property type="entry name" value="AAA"/>
    <property type="match status" value="2"/>
</dbReference>
<dbReference type="SUPFAM" id="SSF52540">
    <property type="entry name" value="P-loop containing nucleoside triphosphate hydrolases"/>
    <property type="match status" value="2"/>
</dbReference>
<dbReference type="InterPro" id="IPR050107">
    <property type="entry name" value="ABC_carbohydrate_import_ATPase"/>
</dbReference>
<dbReference type="PANTHER" id="PTHR43790">
    <property type="entry name" value="CARBOHYDRATE TRANSPORT ATP-BINDING PROTEIN MG119-RELATED"/>
    <property type="match status" value="1"/>
</dbReference>
<dbReference type="InterPro" id="IPR003593">
    <property type="entry name" value="AAA+_ATPase"/>
</dbReference>
<keyword evidence="1" id="KW-0813">Transport</keyword>
<protein>
    <submittedName>
        <fullName evidence="6">Sugar ABC transporter ATP-binding protein</fullName>
    </submittedName>
</protein>
<name>A0ABT1EML4_9FIRM</name>
<dbReference type="PANTHER" id="PTHR43790:SF9">
    <property type="entry name" value="GALACTOFURANOSE TRANSPORTER ATP-BINDING PROTEIN YTFR"/>
    <property type="match status" value="1"/>
</dbReference>
<evidence type="ECO:0000256" key="2">
    <source>
        <dbReference type="ARBA" id="ARBA00022737"/>
    </source>
</evidence>
<evidence type="ECO:0000313" key="6">
    <source>
        <dbReference type="EMBL" id="MCP1110522.1"/>
    </source>
</evidence>
<dbReference type="PROSITE" id="PS50893">
    <property type="entry name" value="ABC_TRANSPORTER_2"/>
    <property type="match status" value="2"/>
</dbReference>
<organism evidence="6 7">
    <name type="scientific">Ohessyouella blattaphilus</name>
    <dbReference type="NCBI Taxonomy" id="2949333"/>
    <lineage>
        <taxon>Bacteria</taxon>
        <taxon>Bacillati</taxon>
        <taxon>Bacillota</taxon>
        <taxon>Clostridia</taxon>
        <taxon>Lachnospirales</taxon>
        <taxon>Lachnospiraceae</taxon>
        <taxon>Ohessyouella</taxon>
    </lineage>
</organism>
<dbReference type="Proteomes" id="UP001523565">
    <property type="component" value="Unassembled WGS sequence"/>
</dbReference>
<feature type="domain" description="ABC transporter" evidence="5">
    <location>
        <begin position="6"/>
        <end position="244"/>
    </location>
</feature>
<dbReference type="InterPro" id="IPR017871">
    <property type="entry name" value="ABC_transporter-like_CS"/>
</dbReference>
<dbReference type="RefSeq" id="WP_262069402.1">
    <property type="nucleotide sequence ID" value="NZ_JAMXOC010000014.1"/>
</dbReference>
<evidence type="ECO:0000256" key="4">
    <source>
        <dbReference type="ARBA" id="ARBA00022840"/>
    </source>
</evidence>
<dbReference type="PROSITE" id="PS00211">
    <property type="entry name" value="ABC_TRANSPORTER_1"/>
    <property type="match status" value="1"/>
</dbReference>
<keyword evidence="7" id="KW-1185">Reference proteome</keyword>
<accession>A0ABT1EML4</accession>
<evidence type="ECO:0000259" key="5">
    <source>
        <dbReference type="PROSITE" id="PS50893"/>
    </source>
</evidence>
<reference evidence="6 7" key="1">
    <citation type="journal article" date="2022" name="Genome Biol. Evol.">
        <title>Host diet, physiology and behaviors set the stage for Lachnospiraceae cladogenesis.</title>
        <authorList>
            <person name="Vera-Ponce De Leon A."/>
            <person name="Schneider M."/>
            <person name="Jahnes B.C."/>
            <person name="Sadowski V."/>
            <person name="Camuy-Velez L.A."/>
            <person name="Duan J."/>
            <person name="Sabree Z.L."/>
        </authorList>
    </citation>
    <scope>NUCLEOTIDE SEQUENCE [LARGE SCALE GENOMIC DNA]</scope>
    <source>
        <strain evidence="6 7">PAL227</strain>
    </source>
</reference>
<dbReference type="CDD" id="cd03215">
    <property type="entry name" value="ABC_Carb_Monos_II"/>
    <property type="match status" value="1"/>
</dbReference>
<dbReference type="Gene3D" id="3.40.50.300">
    <property type="entry name" value="P-loop containing nucleotide triphosphate hydrolases"/>
    <property type="match status" value="2"/>
</dbReference>
<evidence type="ECO:0000313" key="7">
    <source>
        <dbReference type="Proteomes" id="UP001523565"/>
    </source>
</evidence>
<dbReference type="GO" id="GO:0005524">
    <property type="term" value="F:ATP binding"/>
    <property type="evidence" value="ECO:0007669"/>
    <property type="project" value="UniProtKB-KW"/>
</dbReference>
<keyword evidence="2" id="KW-0677">Repeat</keyword>
<evidence type="ECO:0000256" key="1">
    <source>
        <dbReference type="ARBA" id="ARBA00022448"/>
    </source>
</evidence>